<evidence type="ECO:0000256" key="1">
    <source>
        <dbReference type="ARBA" id="ARBA00022450"/>
    </source>
</evidence>
<evidence type="ECO:0000256" key="2">
    <source>
        <dbReference type="ARBA" id="ARBA00022553"/>
    </source>
</evidence>
<keyword evidence="5" id="KW-1185">Reference proteome</keyword>
<comment type="caution">
    <text evidence="4">The sequence shown here is derived from an EMBL/GenBank/DDBJ whole genome shotgun (WGS) entry which is preliminary data.</text>
</comment>
<dbReference type="InterPro" id="IPR009081">
    <property type="entry name" value="PP-bd_ACP"/>
</dbReference>
<gene>
    <name evidence="4" type="ORF">OU415_04620</name>
</gene>
<dbReference type="RefSeq" id="WP_270947278.1">
    <property type="nucleotide sequence ID" value="NZ_JAQGLA010000004.1"/>
</dbReference>
<reference evidence="4 5" key="1">
    <citation type="submission" date="2022-11" db="EMBL/GenBank/DDBJ databases">
        <title>Draft genome sequence of Saccharopolyspora sp. WRP15-2 isolated from rhizosphere soils of wild rice in Thailand.</title>
        <authorList>
            <person name="Duangmal K."/>
            <person name="Kammanee S."/>
            <person name="Muangham S."/>
        </authorList>
    </citation>
    <scope>NUCLEOTIDE SEQUENCE [LARGE SCALE GENOMIC DNA]</scope>
    <source>
        <strain evidence="4 5">WRP15-2</strain>
    </source>
</reference>
<accession>A0ABT4USL7</accession>
<dbReference type="PROSITE" id="PS50075">
    <property type="entry name" value="CARRIER"/>
    <property type="match status" value="1"/>
</dbReference>
<dbReference type="SUPFAM" id="SSF47336">
    <property type="entry name" value="ACP-like"/>
    <property type="match status" value="1"/>
</dbReference>
<keyword evidence="2" id="KW-0597">Phosphoprotein</keyword>
<dbReference type="Gene3D" id="1.10.1200.10">
    <property type="entry name" value="ACP-like"/>
    <property type="match status" value="1"/>
</dbReference>
<dbReference type="SMART" id="SM00823">
    <property type="entry name" value="PKS_PP"/>
    <property type="match status" value="1"/>
</dbReference>
<evidence type="ECO:0000313" key="5">
    <source>
        <dbReference type="Proteomes" id="UP001210380"/>
    </source>
</evidence>
<dbReference type="InterPro" id="IPR036736">
    <property type="entry name" value="ACP-like_sf"/>
</dbReference>
<dbReference type="EMBL" id="JAQGLA010000004">
    <property type="protein sequence ID" value="MDA3624711.1"/>
    <property type="molecule type" value="Genomic_DNA"/>
</dbReference>
<dbReference type="InterPro" id="IPR006162">
    <property type="entry name" value="Ppantetheine_attach_site"/>
</dbReference>
<feature type="domain" description="Carrier" evidence="3">
    <location>
        <begin position="3"/>
        <end position="81"/>
    </location>
</feature>
<organism evidence="4 5">
    <name type="scientific">Saccharopolyspora oryzae</name>
    <dbReference type="NCBI Taxonomy" id="2997343"/>
    <lineage>
        <taxon>Bacteria</taxon>
        <taxon>Bacillati</taxon>
        <taxon>Actinomycetota</taxon>
        <taxon>Actinomycetes</taxon>
        <taxon>Pseudonocardiales</taxon>
        <taxon>Pseudonocardiaceae</taxon>
        <taxon>Saccharopolyspora</taxon>
    </lineage>
</organism>
<name>A0ABT4USL7_9PSEU</name>
<evidence type="ECO:0000313" key="4">
    <source>
        <dbReference type="EMBL" id="MDA3624711.1"/>
    </source>
</evidence>
<protein>
    <submittedName>
        <fullName evidence="4">Acyl carrier protein</fullName>
    </submittedName>
</protein>
<keyword evidence="1" id="KW-0596">Phosphopantetheine</keyword>
<dbReference type="PROSITE" id="PS00012">
    <property type="entry name" value="PHOSPHOPANTETHEINE"/>
    <property type="match status" value="1"/>
</dbReference>
<evidence type="ECO:0000259" key="3">
    <source>
        <dbReference type="PROSITE" id="PS50075"/>
    </source>
</evidence>
<dbReference type="Pfam" id="PF00550">
    <property type="entry name" value="PP-binding"/>
    <property type="match status" value="1"/>
</dbReference>
<dbReference type="Proteomes" id="UP001210380">
    <property type="component" value="Unassembled WGS sequence"/>
</dbReference>
<dbReference type="InterPro" id="IPR020806">
    <property type="entry name" value="PKS_PP-bd"/>
</dbReference>
<sequence>MGKMTIDDLRRILVECAGEDEATELGADAIDTDFDDLGYDSLALMETAARIRQELGVVIPDDQVVELRTPRQVLDAVNGAAVETA</sequence>
<proteinExistence type="predicted"/>